<dbReference type="Gene3D" id="2.60.120.20">
    <property type="match status" value="2"/>
</dbReference>
<name>A0AAT9JB07_9SECO</name>
<feature type="domain" description="Nepovirus coat protein" evidence="4">
    <location>
        <begin position="854"/>
        <end position="1015"/>
    </location>
</feature>
<evidence type="ECO:0000313" key="7">
    <source>
        <dbReference type="EMBL" id="DBA54778.1"/>
    </source>
</evidence>
<keyword evidence="3" id="KW-0946">Virion</keyword>
<dbReference type="InterPro" id="IPR005305">
    <property type="entry name" value="Nepo_coat_C"/>
</dbReference>
<evidence type="ECO:0000259" key="5">
    <source>
        <dbReference type="Pfam" id="PF03688"/>
    </source>
</evidence>
<dbReference type="SUPFAM" id="SSF88633">
    <property type="entry name" value="Positive stranded ssRNA viruses"/>
    <property type="match status" value="3"/>
</dbReference>
<organism evidence="7">
    <name type="scientific">Purple sand food nepovirus</name>
    <dbReference type="NCBI Taxonomy" id="3115774"/>
    <lineage>
        <taxon>Viruses</taxon>
        <taxon>Riboviria</taxon>
        <taxon>Orthornavirae</taxon>
        <taxon>Pisuviricota</taxon>
        <taxon>Pisoniviricetes</taxon>
        <taxon>Picornavirales</taxon>
        <taxon>Secoviridae</taxon>
        <taxon>Comovirinae</taxon>
        <taxon>Nepovirus</taxon>
    </lineage>
</organism>
<comment type="subcellular location">
    <subcellularLocation>
        <location evidence="1">Virion</location>
    </subcellularLocation>
</comment>
<dbReference type="GO" id="GO:0005198">
    <property type="term" value="F:structural molecule activity"/>
    <property type="evidence" value="ECO:0007669"/>
    <property type="project" value="InterPro"/>
</dbReference>
<sequence length="1191" mass="133491">MVVPSESPLPVEVDFGPFNRHKATFAKNAHACGFSFFQIMRMVRNAIPTVKEFLRKRALRAHQARLNLVLSAIKLVESKMAPPASVRVAPSYPSPSSLPMRVVPKSTPISELVAASIATPGCCFDPVLVFGTRPPDLHVEAPHPDEDEEFEDAPDDFQVDEDSPMPWEYERKLWPNKRPFKGSLLEDYKLQRKDALRAHFRRELDKYDYRNICDRFGYMQTNKRVWLWKGSVLSMVAIPTWWLVLAKPPDLDSNCSGVTGQELAALNGQPSFRVSRVSGNPMGARPHKNQVQNSLPAIQCNAKPEWMGSSRSDAELASYMQEQAKEDYGQGKLPSVSELTRDLRARKPLPQHGVRNATEGKVAKRGEDPHLELRDVYSGYDRSLSSKLSRYLSRKGGSRDIDYTEVDCISPVSSVVVNFPEKPEIPIYSILPPLTEEKLRKLADKHEFSHMSVDSLDIGAHCYTGPDIPVAGFHVIMDGINDDPNYASMVGFYSNFGNQKIKALTMPGKNYAMQGAFDRCEDPAGGIYLCSYINDLCGYRPGVPMLSYGTRECQEYRDSTYSAATKKRDDFDAVINHQAKLPRRVVAGLNLEGTVSQEKGQKASEFPDFVLRCRPTINSAPHINLGGKEPIVAEFSKPPKPLQMRAFSFREGNWKQGLTNASRGSFPLSGVEPGRTSTCNSRNIMDCLCYEEITIPKDAKDGTQLKAFSIRESALTFGSVATQTWITKKIIHPVFEVTLTFPKNPFLGLSLGVWFDWYNDFPFFKLSGKVPTELFNNAPQAKYCPISAGPVQTFRVDMRDIAGHGMYIHDKAFADPQVRVFAITDNDVPAAEAWVAAIQVHLVDDSVGEFTYSPRMSLPFSLERLHLDLWKGPFRSKLGERTHVKLFLNMCAKTEHTPGKTFLAPTAAYLSPWQGFGGKIKGRVVKLGTCLTNASIMVSSWYRDHEPSVQWQWKVPHVLLENGEGPFELEISSPYGTISGWDKGPMLYFYIYAGPNAADKVTSPFEFVVYLEMLDTMGRVGKPLFNNSQVFVWCTYHNIVVDDLTIVIPARIYDILSETDKYDVELDMNPFARIVATSGFFSGEVDFIFEWSLRDEITKVKGSITTTVGFGDHDGSERGTRNNTSLSALCASVLNVQIGHFSGYTQGTKHSFSENWVRLRCAQAKFIDKISLSLRVHNFDCYGRRLAAIKV</sequence>
<dbReference type="Pfam" id="PF03688">
    <property type="entry name" value="Nepo_coat_C"/>
    <property type="match status" value="1"/>
</dbReference>
<protein>
    <submittedName>
        <fullName evidence="7">Polyprotein</fullName>
    </submittedName>
</protein>
<evidence type="ECO:0000259" key="4">
    <source>
        <dbReference type="Pfam" id="PF03391"/>
    </source>
</evidence>
<dbReference type="Pfam" id="PF03391">
    <property type="entry name" value="Nepo_coat"/>
    <property type="match status" value="1"/>
</dbReference>
<dbReference type="InterPro" id="IPR005054">
    <property type="entry name" value="Nepo_coat"/>
</dbReference>
<feature type="domain" description="Nepovirus coat protein N-terminal" evidence="6">
    <location>
        <begin position="688"/>
        <end position="762"/>
    </location>
</feature>
<evidence type="ECO:0000256" key="1">
    <source>
        <dbReference type="ARBA" id="ARBA00004328"/>
    </source>
</evidence>
<evidence type="ECO:0000256" key="3">
    <source>
        <dbReference type="ARBA" id="ARBA00022844"/>
    </source>
</evidence>
<dbReference type="Pfam" id="PF03689">
    <property type="entry name" value="Nepo_coat_N"/>
    <property type="match status" value="1"/>
</dbReference>
<proteinExistence type="predicted"/>
<evidence type="ECO:0000256" key="2">
    <source>
        <dbReference type="ARBA" id="ARBA00022561"/>
    </source>
</evidence>
<feature type="domain" description="Nepovirus coat protein C-terminal" evidence="5">
    <location>
        <begin position="1026"/>
        <end position="1184"/>
    </location>
</feature>
<reference evidence="7" key="2">
    <citation type="journal article" date="2024" name="Arch. Virol.">
        <title>Probing of plant transcriptomes reveals the hidden genetic diversity of the family Secoviridae.</title>
        <authorList>
            <person name="Sidharthan V.K."/>
            <person name="Reddy V."/>
            <person name="Kiran G."/>
            <person name="Rajeswari V."/>
            <person name="Baranwal V.K."/>
            <person name="Kumar M.K."/>
            <person name="Kumar K.S."/>
        </authorList>
    </citation>
    <scope>NUCLEOTIDE SEQUENCE</scope>
    <source>
        <strain evidence="7">Pho are</strain>
    </source>
</reference>
<keyword evidence="2" id="KW-0167">Capsid protein</keyword>
<evidence type="ECO:0000259" key="6">
    <source>
        <dbReference type="Pfam" id="PF03689"/>
    </source>
</evidence>
<dbReference type="InterPro" id="IPR029053">
    <property type="entry name" value="Viral_coat"/>
</dbReference>
<dbReference type="EMBL" id="BK065109">
    <property type="protein sequence ID" value="DBA54778.1"/>
    <property type="molecule type" value="Genomic_RNA"/>
</dbReference>
<accession>A0AAT9JB07</accession>
<dbReference type="GO" id="GO:0019028">
    <property type="term" value="C:viral capsid"/>
    <property type="evidence" value="ECO:0007669"/>
    <property type="project" value="UniProtKB-KW"/>
</dbReference>
<dbReference type="InterPro" id="IPR005306">
    <property type="entry name" value="Nepo_coat_N"/>
</dbReference>
<reference evidence="7" key="1">
    <citation type="submission" date="2023-11" db="EMBL/GenBank/DDBJ databases">
        <authorList>
            <person name="Sidharthan V.K."/>
            <person name="Reddy V."/>
            <person name="Kiran G."/>
            <person name="Rajeswari V."/>
            <person name="Baranwal V.K."/>
        </authorList>
    </citation>
    <scope>NUCLEOTIDE SEQUENCE</scope>
    <source>
        <strain evidence="7">Pho are</strain>
    </source>
</reference>